<protein>
    <submittedName>
        <fullName evidence="1">Uncharacterized protein</fullName>
    </submittedName>
</protein>
<dbReference type="STRING" id="402600.SAMN05216188_13072"/>
<dbReference type="Proteomes" id="UP000199352">
    <property type="component" value="Unassembled WGS sequence"/>
</dbReference>
<evidence type="ECO:0000313" key="2">
    <source>
        <dbReference type="Proteomes" id="UP000199352"/>
    </source>
</evidence>
<dbReference type="AlphaFoldDB" id="A0A1H9W4G1"/>
<organism evidence="1 2">
    <name type="scientific">Lentzea xinjiangensis</name>
    <dbReference type="NCBI Taxonomy" id="402600"/>
    <lineage>
        <taxon>Bacteria</taxon>
        <taxon>Bacillati</taxon>
        <taxon>Actinomycetota</taxon>
        <taxon>Actinomycetes</taxon>
        <taxon>Pseudonocardiales</taxon>
        <taxon>Pseudonocardiaceae</taxon>
        <taxon>Lentzea</taxon>
    </lineage>
</organism>
<proteinExistence type="predicted"/>
<dbReference type="EMBL" id="FOFR01000030">
    <property type="protein sequence ID" value="SES28755.1"/>
    <property type="molecule type" value="Genomic_DNA"/>
</dbReference>
<dbReference type="RefSeq" id="WP_089961034.1">
    <property type="nucleotide sequence ID" value="NZ_FOFR01000030.1"/>
</dbReference>
<name>A0A1H9W4G1_9PSEU</name>
<keyword evidence="2" id="KW-1185">Reference proteome</keyword>
<accession>A0A1H9W4G1</accession>
<reference evidence="2" key="1">
    <citation type="submission" date="2016-10" db="EMBL/GenBank/DDBJ databases">
        <authorList>
            <person name="Varghese N."/>
            <person name="Submissions S."/>
        </authorList>
    </citation>
    <scope>NUCLEOTIDE SEQUENCE [LARGE SCALE GENOMIC DNA]</scope>
    <source>
        <strain evidence="2">CGMCC 4.3525</strain>
    </source>
</reference>
<dbReference type="OrthoDB" id="3296280at2"/>
<gene>
    <name evidence="1" type="ORF">SAMN05216188_13072</name>
</gene>
<evidence type="ECO:0000313" key="1">
    <source>
        <dbReference type="EMBL" id="SES28755.1"/>
    </source>
</evidence>
<sequence length="279" mass="32570">MTWADDRELKQVVDHYCEKISLTEPDRQHLDRTLRLVDTKKLLDEVRKVLVDELLANSAVSDYHLGAFRWTLPPDAGSQQRFVADVGRTLGGLALMLAPNRAHQILDVSRLQHDRERLLNYKNADFTAYTRKAYQERFEGALCLPSDSRITFTTLFPESSPHTRPEWGRRLGGLMKDPAFTTLERSRYEVARDTWCQQYYCNLEKLSHLDGSSRSSVEEHWKAQFPGGRIPQDWTPGSRTLAAYMPDETLAYSMHINNDKEFQWAEKWIRHHFPKEYLK</sequence>